<feature type="domain" description="Bypass-of-forespore C N-terminal" evidence="3">
    <location>
        <begin position="47"/>
        <end position="96"/>
    </location>
</feature>
<dbReference type="InterPro" id="IPR038117">
    <property type="entry name" value="BofC_C_sf"/>
</dbReference>
<dbReference type="InterPro" id="IPR015050">
    <property type="entry name" value="BofC_C"/>
</dbReference>
<evidence type="ECO:0000259" key="2">
    <source>
        <dbReference type="Pfam" id="PF08955"/>
    </source>
</evidence>
<keyword evidence="1" id="KW-0472">Membrane</keyword>
<feature type="domain" description="Bypass of forespore C C-terminal" evidence="2">
    <location>
        <begin position="99"/>
        <end position="170"/>
    </location>
</feature>
<proteinExistence type="predicted"/>
<feature type="transmembrane region" description="Helical" evidence="1">
    <location>
        <begin position="6"/>
        <end position="23"/>
    </location>
</feature>
<dbReference type="InterPro" id="IPR038118">
    <property type="entry name" value="BOFC_N_sf"/>
</dbReference>
<organism evidence="4 5">
    <name type="scientific">Gracilibacillus xinjiangensis</name>
    <dbReference type="NCBI Taxonomy" id="1193282"/>
    <lineage>
        <taxon>Bacteria</taxon>
        <taxon>Bacillati</taxon>
        <taxon>Bacillota</taxon>
        <taxon>Bacilli</taxon>
        <taxon>Bacillales</taxon>
        <taxon>Bacillaceae</taxon>
        <taxon>Gracilibacillus</taxon>
    </lineage>
</organism>
<evidence type="ECO:0000313" key="5">
    <source>
        <dbReference type="Proteomes" id="UP001595882"/>
    </source>
</evidence>
<protein>
    <submittedName>
        <fullName evidence="4">BofC C-terminal domain-containing protein</fullName>
    </submittedName>
</protein>
<sequence length="180" mass="21090">MNKYWLLLNGIVCVLISLYLLTVTDQSTDTKQEAEVIDVMRQKPLTIDVMLEKEYIDGQVEVEKVTETISSMEDFWAQYEEWNLLEQKQGFIRFRKEVEDISPYVKTFGYFGIKDGVLTIFEGIPVNEAVIQSFYHINIEELESHLLQDLKKGIKIETKEDYEEVLETYQIYHQSKAVSS</sequence>
<accession>A0ABV8WVU2</accession>
<reference evidence="5" key="1">
    <citation type="journal article" date="2019" name="Int. J. Syst. Evol. Microbiol.">
        <title>The Global Catalogue of Microorganisms (GCM) 10K type strain sequencing project: providing services to taxonomists for standard genome sequencing and annotation.</title>
        <authorList>
            <consortium name="The Broad Institute Genomics Platform"/>
            <consortium name="The Broad Institute Genome Sequencing Center for Infectious Disease"/>
            <person name="Wu L."/>
            <person name="Ma J."/>
        </authorList>
    </citation>
    <scope>NUCLEOTIDE SEQUENCE [LARGE SCALE GENOMIC DNA]</scope>
    <source>
        <strain evidence="5">CCUG 37865</strain>
    </source>
</reference>
<comment type="caution">
    <text evidence="4">The sequence shown here is derived from an EMBL/GenBank/DDBJ whole genome shotgun (WGS) entry which is preliminary data.</text>
</comment>
<evidence type="ECO:0000313" key="4">
    <source>
        <dbReference type="EMBL" id="MFC4403992.1"/>
    </source>
</evidence>
<dbReference type="InterPro" id="IPR015071">
    <property type="entry name" value="BOFC_N"/>
</dbReference>
<dbReference type="EMBL" id="JBHSDT010000008">
    <property type="protein sequence ID" value="MFC4403992.1"/>
    <property type="molecule type" value="Genomic_DNA"/>
</dbReference>
<evidence type="ECO:0000256" key="1">
    <source>
        <dbReference type="SAM" id="Phobius"/>
    </source>
</evidence>
<keyword evidence="1" id="KW-1133">Transmembrane helix</keyword>
<dbReference type="RefSeq" id="WP_390252531.1">
    <property type="nucleotide sequence ID" value="NZ_JBHSDT010000008.1"/>
</dbReference>
<keyword evidence="5" id="KW-1185">Reference proteome</keyword>
<name>A0ABV8WVU2_9BACI</name>
<evidence type="ECO:0000259" key="3">
    <source>
        <dbReference type="Pfam" id="PF08977"/>
    </source>
</evidence>
<dbReference type="Gene3D" id="3.10.20.420">
    <property type="entry name" value="Bypass-of-forespore C, N-terminal domain"/>
    <property type="match status" value="1"/>
</dbReference>
<dbReference type="Pfam" id="PF08977">
    <property type="entry name" value="BOFC_N"/>
    <property type="match status" value="1"/>
</dbReference>
<dbReference type="Pfam" id="PF08955">
    <property type="entry name" value="BofC_C"/>
    <property type="match status" value="1"/>
</dbReference>
<dbReference type="Gene3D" id="3.30.70.1740">
    <property type="entry name" value="Bypass-of-forespore C, C-terminal domain"/>
    <property type="match status" value="1"/>
</dbReference>
<dbReference type="Proteomes" id="UP001595882">
    <property type="component" value="Unassembled WGS sequence"/>
</dbReference>
<gene>
    <name evidence="4" type="ORF">ACFOY7_13025</name>
</gene>
<keyword evidence="1" id="KW-0812">Transmembrane</keyword>